<evidence type="ECO:0000313" key="4">
    <source>
        <dbReference type="Proteomes" id="UP000257109"/>
    </source>
</evidence>
<dbReference type="InterPro" id="IPR036397">
    <property type="entry name" value="RNaseH_sf"/>
</dbReference>
<reference evidence="3" key="1">
    <citation type="submission" date="2018-05" db="EMBL/GenBank/DDBJ databases">
        <title>Draft genome of Mucuna pruriens seed.</title>
        <authorList>
            <person name="Nnadi N.E."/>
            <person name="Vos R."/>
            <person name="Hasami M.H."/>
            <person name="Devisetty U.K."/>
            <person name="Aguiy J.C."/>
        </authorList>
    </citation>
    <scope>NUCLEOTIDE SEQUENCE [LARGE SCALE GENOMIC DNA]</scope>
    <source>
        <strain evidence="3">JCA_2017</strain>
    </source>
</reference>
<dbReference type="GO" id="GO:0003676">
    <property type="term" value="F:nucleic acid binding"/>
    <property type="evidence" value="ECO:0007669"/>
    <property type="project" value="InterPro"/>
</dbReference>
<dbReference type="GO" id="GO:0015074">
    <property type="term" value="P:DNA integration"/>
    <property type="evidence" value="ECO:0007669"/>
    <property type="project" value="InterPro"/>
</dbReference>
<dbReference type="Proteomes" id="UP000257109">
    <property type="component" value="Unassembled WGS sequence"/>
</dbReference>
<evidence type="ECO:0000313" key="3">
    <source>
        <dbReference type="EMBL" id="RDX91841.1"/>
    </source>
</evidence>
<feature type="region of interest" description="Disordered" evidence="1">
    <location>
        <begin position="1"/>
        <end position="31"/>
    </location>
</feature>
<dbReference type="Gene3D" id="3.30.420.10">
    <property type="entry name" value="Ribonuclease H-like superfamily/Ribonuclease H"/>
    <property type="match status" value="1"/>
</dbReference>
<name>A0A371GMN5_MUCPR</name>
<feature type="domain" description="Integrase catalytic" evidence="2">
    <location>
        <begin position="261"/>
        <end position="372"/>
    </location>
</feature>
<evidence type="ECO:0000259" key="2">
    <source>
        <dbReference type="PROSITE" id="PS50994"/>
    </source>
</evidence>
<dbReference type="AlphaFoldDB" id="A0A371GMN5"/>
<dbReference type="PANTHER" id="PTHR42648">
    <property type="entry name" value="TRANSPOSASE, PUTATIVE-RELATED"/>
    <property type="match status" value="1"/>
</dbReference>
<gene>
    <name evidence="3" type="ORF">CR513_26112</name>
</gene>
<dbReference type="PROSITE" id="PS50994">
    <property type="entry name" value="INTEGRASE"/>
    <property type="match status" value="1"/>
</dbReference>
<dbReference type="OrthoDB" id="2663223at2759"/>
<feature type="non-terminal residue" evidence="3">
    <location>
        <position position="1"/>
    </location>
</feature>
<feature type="compositionally biased region" description="Polar residues" evidence="1">
    <location>
        <begin position="1"/>
        <end position="12"/>
    </location>
</feature>
<dbReference type="InterPro" id="IPR001584">
    <property type="entry name" value="Integrase_cat-core"/>
</dbReference>
<accession>A0A371GMN5</accession>
<comment type="caution">
    <text evidence="3">The sequence shown here is derived from an EMBL/GenBank/DDBJ whole genome shotgun (WGS) entry which is preliminary data.</text>
</comment>
<dbReference type="InterPro" id="IPR012337">
    <property type="entry name" value="RNaseH-like_sf"/>
</dbReference>
<organism evidence="3 4">
    <name type="scientific">Mucuna pruriens</name>
    <name type="common">Velvet bean</name>
    <name type="synonym">Dolichos pruriens</name>
    <dbReference type="NCBI Taxonomy" id="157652"/>
    <lineage>
        <taxon>Eukaryota</taxon>
        <taxon>Viridiplantae</taxon>
        <taxon>Streptophyta</taxon>
        <taxon>Embryophyta</taxon>
        <taxon>Tracheophyta</taxon>
        <taxon>Spermatophyta</taxon>
        <taxon>Magnoliopsida</taxon>
        <taxon>eudicotyledons</taxon>
        <taxon>Gunneridae</taxon>
        <taxon>Pentapetalae</taxon>
        <taxon>rosids</taxon>
        <taxon>fabids</taxon>
        <taxon>Fabales</taxon>
        <taxon>Fabaceae</taxon>
        <taxon>Papilionoideae</taxon>
        <taxon>50 kb inversion clade</taxon>
        <taxon>NPAAA clade</taxon>
        <taxon>indigoferoid/millettioid clade</taxon>
        <taxon>Phaseoleae</taxon>
        <taxon>Mucuna</taxon>
    </lineage>
</organism>
<sequence length="506" mass="57507">MLDKGSSNTGSVMVTRKGFTKRSTSKGKPFTKSSRGEYYMYCKQPGHTKDTYYKLYGKENVFERMGGNKDPTQMWVNKTTFDKVNVVEHPSTLQLDQDIQAFSKEEMDRLRALLNSTNKPLGSCGLTMNGKSSFNISGSVPQNIWILDSRATDHMTLFPSDFTSYLKVPKRQLITIANGDHVPIARSINVQLHSCLSLHNELTTRRMIGVAKVHGGLYYLQYTKIGNNINKEELPSSQQATLETWAASQIQLYHKRLGHPPFGLRSDNGTEFVNLEFSKFLKDNGVVHELTCMNTPQQNGIVERKNHHLLEVDKALLFQMSIPNDVQAQVQEVTPTQDVQVQVQEITPTQDVQVQEVTKPTLVPEQVQMSELNVSIPDNSIEEQVQLFELEVSILDNSIEDVIDYLSIALRKGIRSCVKYPISQFVRIDHLFVQHQSFTIAIDAIKAPTSVQEALKDENWVQAMKEEMEALEKNSTWEIVDRPKDKRVVGYRWIYTVKCKSDGTLE</sequence>
<keyword evidence="4" id="KW-1185">Reference proteome</keyword>
<dbReference type="PANTHER" id="PTHR42648:SF31">
    <property type="entry name" value="RNA-DIRECTED DNA POLYMERASE"/>
    <property type="match status" value="1"/>
</dbReference>
<dbReference type="SUPFAM" id="SSF53098">
    <property type="entry name" value="Ribonuclease H-like"/>
    <property type="match status" value="1"/>
</dbReference>
<evidence type="ECO:0000256" key="1">
    <source>
        <dbReference type="SAM" id="MobiDB-lite"/>
    </source>
</evidence>
<proteinExistence type="predicted"/>
<protein>
    <submittedName>
        <fullName evidence="3">Mitochondrial protein</fullName>
    </submittedName>
</protein>
<dbReference type="InterPro" id="IPR039537">
    <property type="entry name" value="Retrotran_Ty1/copia-like"/>
</dbReference>
<dbReference type="EMBL" id="QJKJ01005020">
    <property type="protein sequence ID" value="RDX91841.1"/>
    <property type="molecule type" value="Genomic_DNA"/>
</dbReference>